<dbReference type="CDD" id="cd01949">
    <property type="entry name" value="GGDEF"/>
    <property type="match status" value="1"/>
</dbReference>
<dbReference type="GO" id="GO:0005886">
    <property type="term" value="C:plasma membrane"/>
    <property type="evidence" value="ECO:0007669"/>
    <property type="project" value="TreeGrafter"/>
</dbReference>
<dbReference type="EMBL" id="CP002580">
    <property type="protein sequence ID" value="AJK45915.1"/>
    <property type="molecule type" value="Genomic_DNA"/>
</dbReference>
<name>A0A0B6RXY9_BURPL</name>
<accession>A0A0B6RXY9</accession>
<dbReference type="EC" id="2.7.7.65" evidence="1"/>
<feature type="compositionally biased region" description="Pro residues" evidence="3">
    <location>
        <begin position="375"/>
        <end position="390"/>
    </location>
</feature>
<dbReference type="GO" id="GO:0043709">
    <property type="term" value="P:cell adhesion involved in single-species biofilm formation"/>
    <property type="evidence" value="ECO:0007669"/>
    <property type="project" value="TreeGrafter"/>
</dbReference>
<sequence>MFRVTPNPISPVTEDSSLERRMHALLDTVRHNERVLQRFQQIELRLVSATDFAAFHDTLVEALAQAFDLPFVTLWLNEDISLIREMLDSVSRSKPGARVALRGRLDPLAGAMPGEPGQAWLGSGDDLGATARAMFYGDSEMPASVAVLPLHQEHGINGYLCLGSRDAGRFTGGKATDLLERFAAFVGAGVVNVAHREQVARYGMTDMLTNLPNRRYFDSRIHDEMQRSARAKSPVACLFIDVDHFKRVNDTYGHAVGDRVLAAIGACVRKTVRHGDTVARYGGEEFVVLVRGDAVHACTVAERVRAAVAALVAVEVEGDPVSLTVSIGVAVGNVEEIADGEAGAARRLVERADRALYVAKHGGRNCVALHRPSSEPAPAPAPDAPALPAP</sequence>
<dbReference type="NCBIfam" id="TIGR00254">
    <property type="entry name" value="GGDEF"/>
    <property type="match status" value="1"/>
</dbReference>
<evidence type="ECO:0000313" key="6">
    <source>
        <dbReference type="Proteomes" id="UP000031838"/>
    </source>
</evidence>
<dbReference type="GO" id="GO:0052621">
    <property type="term" value="F:diguanylate cyclase activity"/>
    <property type="evidence" value="ECO:0007669"/>
    <property type="project" value="UniProtKB-EC"/>
</dbReference>
<feature type="domain" description="GGDEF" evidence="4">
    <location>
        <begin position="233"/>
        <end position="372"/>
    </location>
</feature>
<gene>
    <name evidence="5" type="ORF">BGL_1c13990</name>
</gene>
<proteinExistence type="predicted"/>
<evidence type="ECO:0000256" key="3">
    <source>
        <dbReference type="SAM" id="MobiDB-lite"/>
    </source>
</evidence>
<dbReference type="Gene3D" id="3.30.70.270">
    <property type="match status" value="1"/>
</dbReference>
<reference evidence="5 6" key="2">
    <citation type="journal article" date="2016" name="Appl. Microbiol. Biotechnol.">
        <title>Mutations improving production and secretion of extracellular lipase by Burkholderia glumae PG1.</title>
        <authorList>
            <person name="Knapp A."/>
            <person name="Voget S."/>
            <person name="Gao R."/>
            <person name="Zaburannyi N."/>
            <person name="Krysciak D."/>
            <person name="Breuer M."/>
            <person name="Hauer B."/>
            <person name="Streit W.R."/>
            <person name="Muller R."/>
            <person name="Daniel R."/>
            <person name="Jaeger K.E."/>
        </authorList>
    </citation>
    <scope>NUCLEOTIDE SEQUENCE [LARGE SCALE GENOMIC DNA]</scope>
    <source>
        <strain evidence="5 6">PG1</strain>
    </source>
</reference>
<dbReference type="KEGG" id="bgp:BGL_1c13990"/>
<dbReference type="PANTHER" id="PTHR45138">
    <property type="entry name" value="REGULATORY COMPONENTS OF SENSORY TRANSDUCTION SYSTEM"/>
    <property type="match status" value="1"/>
</dbReference>
<reference evidence="6" key="1">
    <citation type="submission" date="2011-03" db="EMBL/GenBank/DDBJ databases">
        <authorList>
            <person name="Voget S."/>
            <person name="Streit W.R."/>
            <person name="Jaeger K.E."/>
            <person name="Daniel R."/>
        </authorList>
    </citation>
    <scope>NUCLEOTIDE SEQUENCE [LARGE SCALE GENOMIC DNA]</scope>
    <source>
        <strain evidence="6">PG1</strain>
    </source>
</reference>
<dbReference type="SUPFAM" id="SSF55781">
    <property type="entry name" value="GAF domain-like"/>
    <property type="match status" value="1"/>
</dbReference>
<evidence type="ECO:0000313" key="5">
    <source>
        <dbReference type="EMBL" id="AJK45915.1"/>
    </source>
</evidence>
<keyword evidence="6" id="KW-1185">Reference proteome</keyword>
<dbReference type="Gene3D" id="3.30.450.40">
    <property type="match status" value="1"/>
</dbReference>
<dbReference type="InterPro" id="IPR043128">
    <property type="entry name" value="Rev_trsase/Diguanyl_cyclase"/>
</dbReference>
<evidence type="ECO:0000259" key="4">
    <source>
        <dbReference type="PROSITE" id="PS50887"/>
    </source>
</evidence>
<feature type="region of interest" description="Disordered" evidence="3">
    <location>
        <begin position="370"/>
        <end position="390"/>
    </location>
</feature>
<evidence type="ECO:0000256" key="2">
    <source>
        <dbReference type="ARBA" id="ARBA00034247"/>
    </source>
</evidence>
<dbReference type="FunFam" id="3.30.70.270:FF:000001">
    <property type="entry name" value="Diguanylate cyclase domain protein"/>
    <property type="match status" value="1"/>
</dbReference>
<organism evidence="5 6">
    <name type="scientific">Burkholderia plantarii</name>
    <dbReference type="NCBI Taxonomy" id="41899"/>
    <lineage>
        <taxon>Bacteria</taxon>
        <taxon>Pseudomonadati</taxon>
        <taxon>Pseudomonadota</taxon>
        <taxon>Betaproteobacteria</taxon>
        <taxon>Burkholderiales</taxon>
        <taxon>Burkholderiaceae</taxon>
        <taxon>Burkholderia</taxon>
    </lineage>
</organism>
<dbReference type="InterPro" id="IPR007435">
    <property type="entry name" value="DUF484"/>
</dbReference>
<dbReference type="PROSITE" id="PS50887">
    <property type="entry name" value="GGDEF"/>
    <property type="match status" value="1"/>
</dbReference>
<dbReference type="InterPro" id="IPR000160">
    <property type="entry name" value="GGDEF_dom"/>
</dbReference>
<comment type="catalytic activity">
    <reaction evidence="2">
        <text>2 GTP = 3',3'-c-di-GMP + 2 diphosphate</text>
        <dbReference type="Rhea" id="RHEA:24898"/>
        <dbReference type="ChEBI" id="CHEBI:33019"/>
        <dbReference type="ChEBI" id="CHEBI:37565"/>
        <dbReference type="ChEBI" id="CHEBI:58805"/>
        <dbReference type="EC" id="2.7.7.65"/>
    </reaction>
</comment>
<dbReference type="InterPro" id="IPR029016">
    <property type="entry name" value="GAF-like_dom_sf"/>
</dbReference>
<dbReference type="HOGENOM" id="CLU_000445_11_24_4"/>
<dbReference type="AlphaFoldDB" id="A0A0B6RXY9"/>
<dbReference type="GO" id="GO:1902201">
    <property type="term" value="P:negative regulation of bacterial-type flagellum-dependent cell motility"/>
    <property type="evidence" value="ECO:0007669"/>
    <property type="project" value="TreeGrafter"/>
</dbReference>
<protein>
    <recommendedName>
        <fullName evidence="1">diguanylate cyclase</fullName>
        <ecNumber evidence="1">2.7.7.65</ecNumber>
    </recommendedName>
</protein>
<dbReference type="InterPro" id="IPR050469">
    <property type="entry name" value="Diguanylate_Cyclase"/>
</dbReference>
<dbReference type="Pfam" id="PF04340">
    <property type="entry name" value="DUF484"/>
    <property type="match status" value="1"/>
</dbReference>
<dbReference type="InterPro" id="IPR029787">
    <property type="entry name" value="Nucleotide_cyclase"/>
</dbReference>
<dbReference type="SMART" id="SM00267">
    <property type="entry name" value="GGDEF"/>
    <property type="match status" value="1"/>
</dbReference>
<dbReference type="SUPFAM" id="SSF55073">
    <property type="entry name" value="Nucleotide cyclase"/>
    <property type="match status" value="1"/>
</dbReference>
<evidence type="ECO:0000256" key="1">
    <source>
        <dbReference type="ARBA" id="ARBA00012528"/>
    </source>
</evidence>
<dbReference type="Proteomes" id="UP000031838">
    <property type="component" value="Chromosome 1"/>
</dbReference>
<dbReference type="PANTHER" id="PTHR45138:SF9">
    <property type="entry name" value="DIGUANYLATE CYCLASE DGCM-RELATED"/>
    <property type="match status" value="1"/>
</dbReference>
<dbReference type="Pfam" id="PF00990">
    <property type="entry name" value="GGDEF"/>
    <property type="match status" value="1"/>
</dbReference>